<feature type="repeat" description="ANK" evidence="2">
    <location>
        <begin position="536"/>
        <end position="568"/>
    </location>
</feature>
<dbReference type="Pfam" id="PF04082">
    <property type="entry name" value="Fungal_trans"/>
    <property type="match status" value="1"/>
</dbReference>
<dbReference type="Pfam" id="PF12796">
    <property type="entry name" value="Ank_2"/>
    <property type="match status" value="1"/>
</dbReference>
<protein>
    <recommendedName>
        <fullName evidence="4">Xylanolytic transcriptional activator regulatory domain-containing protein</fullName>
    </recommendedName>
</protein>
<evidence type="ECO:0000259" key="4">
    <source>
        <dbReference type="SMART" id="SM00906"/>
    </source>
</evidence>
<feature type="compositionally biased region" description="Basic and acidic residues" evidence="3">
    <location>
        <begin position="991"/>
        <end position="1004"/>
    </location>
</feature>
<proteinExistence type="predicted"/>
<accession>A0AA35Q6F2</accession>
<feature type="repeat" description="ANK" evidence="2">
    <location>
        <begin position="704"/>
        <end position="727"/>
    </location>
</feature>
<feature type="region of interest" description="Disordered" evidence="3">
    <location>
        <begin position="1161"/>
        <end position="1203"/>
    </location>
</feature>
<dbReference type="InterPro" id="IPR036770">
    <property type="entry name" value="Ankyrin_rpt-contain_sf"/>
</dbReference>
<keyword evidence="2" id="KW-0040">ANK repeat</keyword>
<dbReference type="PROSITE" id="PS50088">
    <property type="entry name" value="ANK_REPEAT"/>
    <property type="match status" value="3"/>
</dbReference>
<keyword evidence="6" id="KW-1185">Reference proteome</keyword>
<dbReference type="InterPro" id="IPR052761">
    <property type="entry name" value="Fungal_Detox/Toxin_TFs"/>
</dbReference>
<dbReference type="CDD" id="cd12148">
    <property type="entry name" value="fungal_TF_MHR"/>
    <property type="match status" value="1"/>
</dbReference>
<dbReference type="Gene3D" id="1.25.40.20">
    <property type="entry name" value="Ankyrin repeat-containing domain"/>
    <property type="match status" value="3"/>
</dbReference>
<sequence>MASQALPELPVPLSGLVKYIHEHPELSISQILGPYHKHEGYLRALFAQDGQNPILDNSYVNTLPLFTEVSGLITTRARNPALETVEERSQYIVPLPDEKRRKDGSPAIVASLAEFQRNFSIFSEASLAEMDWSNVVAAGSSVINCLLPIPEEYKVNKRKLRQYFHEVFCPASDVDLFLYGLTEEEAIEKIKAIEEAVRDTLLKDVTVVRTKYAITIASHYPTRHVQIVLRVYKSISEILTGFDIDAAGGAYDGKQVYVTPRALASFITQINHIDLTRRSPSYETRLVKYSNRNFEVYWPDLDRSRIDPTIYERSFKRTVGLARLLVLESLPTESARHTYQNERRRERGRPEVDYPHWTWRDNGDMKQDHENEVADWFPSEEVSNYHTFSIPYGRRFTAKAIERMCYSQDILLNAEWNQKPEKRKAYLHRHPAFFGRVEDVIQDCCGCCPIPNTVEEQEVAEKDAKTCISGKISFLTDDPGRQEIGSFNPLSEQDWAEMAYIGNTARLFQSIIDGDIQSIHTWLGQDGFDINRRDHTGRTPLHFAVNVSTAEVVQCLVDRGARLTARLADGRTALHLAAARGRVDMIKVLMQKSLENEEIAQDRKKFKRQKIDVAEQEVREDTSEDEMQNTTRDDLDIEEDDNNSDAVVVSEGEGDDYGFSVTTGSFAKINRIDPRGDETEMKEGSEVGPDFYDIDIPAWDIPCSPLHLAVSGGHEDAVKMLCDYGADPLLPVQFRPNRVKTDVILTLALALKLPTEKAKSMIRLLIELGALSSQADTDGITAFHRFVASNSGDLLDVLVACDRSNVTRALKHIYIPDVRTISVLHTAIDHDDPSLVLKLLNAGAKPDISFDIWLRAVKLSPMKHNLGTLRENKRLYRTTLQPLLYAVQAENDQAAIQLLESGADPNAMTPDSYRLLQGDEVYDVATGSTVLDVLDAKLLKIADSLDKAKRNEGCIASPRPPRTDEFLEQFPPNSYQRFYHREALERQKWRFERPSRDQEHKQEMTVDQEEPDTEIQRLEKLASGLNDLREKLVSRGGQTFKDLHPDFKEYRTGRRGFRLNTPSSYRRSPSVESGKICFKGDKNLSSSKEEEYIELMEAAWDGNLDKIRSLTLRTDPDDIHPRLLISIQDDHYNCPFSLAFFRGHRGVAAAILDIVKTQWAPNDGSNQSSRRRRLRWRTRTPSYRGSGSLGRSEMELDSGDDPSQLGPIILSEDEDNMSVDEDIVQESKPSTSNATPMRILRQEWQMLHLVEGKWEPGLRQTLFESCVSRNDVAGLEVLIKLAQYWTSQMLPDDPVEEVLAYHDPTDKKEQDGIFTLSEAEFQTVLNEGNLELVHLVMRKIGAGLILDDLVRRSGENLEQKSEFYQGLTDWANIVPPGERRRPRDRLLDLSRKDTHTNDVGVAPVIHAMRSGRIETVKLFLSEAALQLYAEFARSDAAADNPKILHLLQSKAGFELTASEWLGASNHLILHHALLIPSLQRGEEVLKYLIERYPNAVESRDSTGHTPLLIAARISRISLAEILIRDGHADQTVRNSKGENILHLALQGPVESRRFCELTRLIDNRLLGNLFLQRKKLSANGTVPLHSWIAHICGYPSRDGDSDIFSEYGTYTPLRYRPADLVSLLQTLLGFSNDKVLESFNDVGDTCLHTAIKSRQFAIVRGLIQYNPGLVCRENAMGQTPLELANDLLIRATIKPPNPLMLNADPEDRFITARRWLFDTVPRPKIRPPQAQNVPNTSLVEKLAEIGLSDDYSESVVSEALYLAGLRGNDREETSSDLDVILAKKITLDFCKTSVQKNSGMPRILASVVAANDVARRVAELKSSSRDVGEEHTSMADAKLHRDIDAWNDWDGEDEYDENRNVDLTIRHGCTIVPHLRERSRSRGWRTSRSGKSDFQLWNVPSNGDRSLPSLPEDLYKIGELEDKEIDEQGNLHIDQDDDLGFDLPHFIRPFPANISAGDLHYLQFKGVLALPPLAVQDALIDAYIKHVRPRFHLISITDLYRMVNHRSDAGPEISLLLYDAVLYAAAAFVDLHFIQNAGYASRRVARKHLYDKTRLLYNIGYERDHLVVVQSLLLLAGWYQTPSEHKDSWYWVGLAIGTAQSIGLDRNQTEQAESSIARTHLGRRVWWSCLMYDRLIALGLRYPSRLKEEDYDVDMLHETDFEIHDLVEHGTARSSFLGQYIDQLPQLASICIARAKLCVLICEVLYEQYYILPSHNRAPDTTERSILLSPRKRFDNFNSAGLIYLELCNWRRELPYSCHSNGHLKTAAGAEKTPALLQGTLLQMEFHTAISALFRPYISQTFKNKNDLSIQDQKSCRNRVRDAATEVTNLLTNLEKSDLYRYMPSTGVSITVSAAVVHLADVVGFPSFHHGKAVACFQLCMVVLDRLREIYVEADYASNYLSNISKSATRSACITQSLLSVK</sequence>
<dbReference type="GO" id="GO:0008270">
    <property type="term" value="F:zinc ion binding"/>
    <property type="evidence" value="ECO:0007669"/>
    <property type="project" value="InterPro"/>
</dbReference>
<feature type="region of interest" description="Disordered" evidence="3">
    <location>
        <begin position="613"/>
        <end position="642"/>
    </location>
</feature>
<gene>
    <name evidence="5" type="ORF">CCHLO57077_00006160</name>
</gene>
<evidence type="ECO:0000256" key="1">
    <source>
        <dbReference type="ARBA" id="ARBA00023242"/>
    </source>
</evidence>
<evidence type="ECO:0000256" key="2">
    <source>
        <dbReference type="PROSITE-ProRule" id="PRU00023"/>
    </source>
</evidence>
<dbReference type="Proteomes" id="UP001160390">
    <property type="component" value="Unassembled WGS sequence"/>
</dbReference>
<dbReference type="Pfam" id="PF00023">
    <property type="entry name" value="Ank"/>
    <property type="match status" value="1"/>
</dbReference>
<dbReference type="SMART" id="SM00248">
    <property type="entry name" value="ANK"/>
    <property type="match status" value="10"/>
</dbReference>
<dbReference type="GO" id="GO:0003677">
    <property type="term" value="F:DNA binding"/>
    <property type="evidence" value="ECO:0007669"/>
    <property type="project" value="InterPro"/>
</dbReference>
<dbReference type="PROSITE" id="PS50297">
    <property type="entry name" value="ANK_REP_REGION"/>
    <property type="match status" value="3"/>
</dbReference>
<name>A0AA35Q6F2_9HYPO</name>
<dbReference type="EMBL" id="CABFNP030001195">
    <property type="protein sequence ID" value="CAI6091979.1"/>
    <property type="molecule type" value="Genomic_DNA"/>
</dbReference>
<feature type="region of interest" description="Disordered" evidence="3">
    <location>
        <begin position="991"/>
        <end position="1013"/>
    </location>
</feature>
<dbReference type="PANTHER" id="PTHR47425">
    <property type="entry name" value="FARB-RELATED"/>
    <property type="match status" value="1"/>
</dbReference>
<dbReference type="InterPro" id="IPR002110">
    <property type="entry name" value="Ankyrin_rpt"/>
</dbReference>
<evidence type="ECO:0000313" key="5">
    <source>
        <dbReference type="EMBL" id="CAI6091979.1"/>
    </source>
</evidence>
<comment type="caution">
    <text evidence="5">The sequence shown here is derived from an EMBL/GenBank/DDBJ whole genome shotgun (WGS) entry which is preliminary data.</text>
</comment>
<dbReference type="SUPFAM" id="SSF48403">
    <property type="entry name" value="Ankyrin repeat"/>
    <property type="match status" value="3"/>
</dbReference>
<evidence type="ECO:0000256" key="3">
    <source>
        <dbReference type="SAM" id="MobiDB-lite"/>
    </source>
</evidence>
<feature type="compositionally biased region" description="Basic residues" evidence="3">
    <location>
        <begin position="1169"/>
        <end position="1178"/>
    </location>
</feature>
<keyword evidence="1" id="KW-0539">Nucleus</keyword>
<dbReference type="PANTHER" id="PTHR47425:SF2">
    <property type="entry name" value="FARB-RELATED"/>
    <property type="match status" value="1"/>
</dbReference>
<feature type="domain" description="Xylanolytic transcriptional activator regulatory" evidence="4">
    <location>
        <begin position="2088"/>
        <end position="2162"/>
    </location>
</feature>
<evidence type="ECO:0000313" key="6">
    <source>
        <dbReference type="Proteomes" id="UP001160390"/>
    </source>
</evidence>
<reference evidence="5" key="1">
    <citation type="submission" date="2023-01" db="EMBL/GenBank/DDBJ databases">
        <authorList>
            <person name="Piombo E."/>
        </authorList>
    </citation>
    <scope>NUCLEOTIDE SEQUENCE</scope>
</reference>
<dbReference type="SMART" id="SM00906">
    <property type="entry name" value="Fungal_trans"/>
    <property type="match status" value="1"/>
</dbReference>
<organism evidence="5 6">
    <name type="scientific">Clonostachys chloroleuca</name>
    <dbReference type="NCBI Taxonomy" id="1926264"/>
    <lineage>
        <taxon>Eukaryota</taxon>
        <taxon>Fungi</taxon>
        <taxon>Dikarya</taxon>
        <taxon>Ascomycota</taxon>
        <taxon>Pezizomycotina</taxon>
        <taxon>Sordariomycetes</taxon>
        <taxon>Hypocreomycetidae</taxon>
        <taxon>Hypocreales</taxon>
        <taxon>Bionectriaceae</taxon>
        <taxon>Clonostachys</taxon>
    </lineage>
</organism>
<feature type="repeat" description="ANK" evidence="2">
    <location>
        <begin position="569"/>
        <end position="601"/>
    </location>
</feature>
<dbReference type="GO" id="GO:0006351">
    <property type="term" value="P:DNA-templated transcription"/>
    <property type="evidence" value="ECO:0007669"/>
    <property type="project" value="InterPro"/>
</dbReference>
<dbReference type="InterPro" id="IPR007219">
    <property type="entry name" value="XnlR_reg_dom"/>
</dbReference>